<dbReference type="EMBL" id="CH476627">
    <property type="protein sequence ID" value="EDO03761.1"/>
    <property type="molecule type" value="Genomic_DNA"/>
</dbReference>
<evidence type="ECO:0000313" key="2">
    <source>
        <dbReference type="Proteomes" id="UP000001312"/>
    </source>
</evidence>
<name>A7ELP5_SCLS1</name>
<dbReference type="GeneID" id="5489007"/>
<accession>A7ELP5</accession>
<keyword evidence="2" id="KW-1185">Reference proteome</keyword>
<reference evidence="2" key="1">
    <citation type="journal article" date="2011" name="PLoS Genet.">
        <title>Genomic analysis of the necrotrophic fungal pathogens Sclerotinia sclerotiorum and Botrytis cinerea.</title>
        <authorList>
            <person name="Amselem J."/>
            <person name="Cuomo C.A."/>
            <person name="van Kan J.A."/>
            <person name="Viaud M."/>
            <person name="Benito E.P."/>
            <person name="Couloux A."/>
            <person name="Coutinho P.M."/>
            <person name="de Vries R.P."/>
            <person name="Dyer P.S."/>
            <person name="Fillinger S."/>
            <person name="Fournier E."/>
            <person name="Gout L."/>
            <person name="Hahn M."/>
            <person name="Kohn L."/>
            <person name="Lapalu N."/>
            <person name="Plummer K.M."/>
            <person name="Pradier J.M."/>
            <person name="Quevillon E."/>
            <person name="Sharon A."/>
            <person name="Simon A."/>
            <person name="ten Have A."/>
            <person name="Tudzynski B."/>
            <person name="Tudzynski P."/>
            <person name="Wincker P."/>
            <person name="Andrew M."/>
            <person name="Anthouard V."/>
            <person name="Beever R.E."/>
            <person name="Beffa R."/>
            <person name="Benoit I."/>
            <person name="Bouzid O."/>
            <person name="Brault B."/>
            <person name="Chen Z."/>
            <person name="Choquer M."/>
            <person name="Collemare J."/>
            <person name="Cotton P."/>
            <person name="Danchin E.G."/>
            <person name="Da Silva C."/>
            <person name="Gautier A."/>
            <person name="Giraud C."/>
            <person name="Giraud T."/>
            <person name="Gonzalez C."/>
            <person name="Grossetete S."/>
            <person name="Guldener U."/>
            <person name="Henrissat B."/>
            <person name="Howlett B.J."/>
            <person name="Kodira C."/>
            <person name="Kretschmer M."/>
            <person name="Lappartient A."/>
            <person name="Leroch M."/>
            <person name="Levis C."/>
            <person name="Mauceli E."/>
            <person name="Neuveglise C."/>
            <person name="Oeser B."/>
            <person name="Pearson M."/>
            <person name="Poulain J."/>
            <person name="Poussereau N."/>
            <person name="Quesneville H."/>
            <person name="Rascle C."/>
            <person name="Schumacher J."/>
            <person name="Segurens B."/>
            <person name="Sexton A."/>
            <person name="Silva E."/>
            <person name="Sirven C."/>
            <person name="Soanes D.M."/>
            <person name="Talbot N.J."/>
            <person name="Templeton M."/>
            <person name="Yandava C."/>
            <person name="Yarden O."/>
            <person name="Zeng Q."/>
            <person name="Rollins J.A."/>
            <person name="Lebrun M.H."/>
            <person name="Dickman M."/>
        </authorList>
    </citation>
    <scope>NUCLEOTIDE SEQUENCE [LARGE SCALE GENOMIC DNA]</scope>
    <source>
        <strain evidence="2">ATCC 18683 / 1980 / Ss-1</strain>
    </source>
</reference>
<organism evidence="1 2">
    <name type="scientific">Sclerotinia sclerotiorum (strain ATCC 18683 / 1980 / Ss-1)</name>
    <name type="common">White mold</name>
    <name type="synonym">Whetzelinia sclerotiorum</name>
    <dbReference type="NCBI Taxonomy" id="665079"/>
    <lineage>
        <taxon>Eukaryota</taxon>
        <taxon>Fungi</taxon>
        <taxon>Dikarya</taxon>
        <taxon>Ascomycota</taxon>
        <taxon>Pezizomycotina</taxon>
        <taxon>Leotiomycetes</taxon>
        <taxon>Helotiales</taxon>
        <taxon>Sclerotiniaceae</taxon>
        <taxon>Sclerotinia</taxon>
    </lineage>
</organism>
<dbReference type="HOGENOM" id="CLU_2135049_0_0_1"/>
<dbReference type="InParanoid" id="A7ELP5"/>
<sequence>MPCAQRDVALEDPIDFNYALSLFECDPRDVPCEEIPKHASVTPAVQDFDFDVLKETIFPPSAPAYFRFDLPEDLVVDFKIVVLRVKAEELARKKKRFYVLKELLARDENLSHI</sequence>
<dbReference type="AlphaFoldDB" id="A7ELP5"/>
<proteinExistence type="predicted"/>
<protein>
    <submittedName>
        <fullName evidence="1">Uncharacterized protein</fullName>
    </submittedName>
</protein>
<evidence type="ECO:0000313" key="1">
    <source>
        <dbReference type="EMBL" id="EDO03761.1"/>
    </source>
</evidence>
<gene>
    <name evidence="1" type="ORF">SS1G_06242</name>
</gene>
<dbReference type="RefSeq" id="XP_001593320.1">
    <property type="nucleotide sequence ID" value="XM_001593270.1"/>
</dbReference>
<dbReference type="Proteomes" id="UP000001312">
    <property type="component" value="Unassembled WGS sequence"/>
</dbReference>
<dbReference type="KEGG" id="ssl:SS1G_06242"/>